<name>A0ABY9BFP5_VITVI</name>
<evidence type="ECO:0000313" key="1">
    <source>
        <dbReference type="EMBL" id="WJZ81645.1"/>
    </source>
</evidence>
<keyword evidence="2" id="KW-1185">Reference proteome</keyword>
<protein>
    <submittedName>
        <fullName evidence="1">Uncharacterized protein</fullName>
    </submittedName>
</protein>
<gene>
    <name evidence="1" type="ORF">VitviT2T_001477</name>
</gene>
<evidence type="ECO:0000313" key="2">
    <source>
        <dbReference type="Proteomes" id="UP001227230"/>
    </source>
</evidence>
<sequence length="269" mass="29438">MLSVVSDIVSPKLSGMQKLQLKRLLLKVLLGSGYLRPFGHFLHTLLDRLFKGKKDSKTVAKKVVLEQLTTSTWNNFVFMMEKWLEFTNGLASPIAVSFCSPFDTLEADHQPFGYIIPGNEGPGKVLHSSSASADTLSEKKVSGSLANLPVNVEGKSGDPLPYSLLPPIIIPNISYSLRCWSTKEVENASNHHEAFDTYGFEGDSPSGYAQMQLMSYWNATLALPIVLTCLKQSGERENHPVLSAVTVSAAQIINPCLHIEALQSYVGPS</sequence>
<reference evidence="1 2" key="1">
    <citation type="journal article" date="2023" name="Hortic Res">
        <title>The complete reference genome for grapevine (Vitis vinifera L.) genetics and breeding.</title>
        <authorList>
            <person name="Shi X."/>
            <person name="Cao S."/>
            <person name="Wang X."/>
            <person name="Huang S."/>
            <person name="Wang Y."/>
            <person name="Liu Z."/>
            <person name="Liu W."/>
            <person name="Leng X."/>
            <person name="Peng Y."/>
            <person name="Wang N."/>
            <person name="Wang Y."/>
            <person name="Ma Z."/>
            <person name="Xu X."/>
            <person name="Zhang F."/>
            <person name="Xue H."/>
            <person name="Zhong H."/>
            <person name="Wang Y."/>
            <person name="Zhang K."/>
            <person name="Velt A."/>
            <person name="Avia K."/>
            <person name="Holtgrawe D."/>
            <person name="Grimplet J."/>
            <person name="Matus J.T."/>
            <person name="Ware D."/>
            <person name="Wu X."/>
            <person name="Wang H."/>
            <person name="Liu C."/>
            <person name="Fang Y."/>
            <person name="Rustenholz C."/>
            <person name="Cheng Z."/>
            <person name="Xiao H."/>
            <person name="Zhou Y."/>
        </authorList>
    </citation>
    <scope>NUCLEOTIDE SEQUENCE [LARGE SCALE GENOMIC DNA]</scope>
    <source>
        <strain evidence="2">cv. Pinot noir / PN40024</strain>
        <tissue evidence="1">Leaf</tissue>
    </source>
</reference>
<dbReference type="EMBL" id="CP126648">
    <property type="protein sequence ID" value="WJZ81645.1"/>
    <property type="molecule type" value="Genomic_DNA"/>
</dbReference>
<accession>A0ABY9BFP5</accession>
<dbReference type="Proteomes" id="UP001227230">
    <property type="component" value="Chromosome 1"/>
</dbReference>
<proteinExistence type="predicted"/>
<organism evidence="1 2">
    <name type="scientific">Vitis vinifera</name>
    <name type="common">Grape</name>
    <dbReference type="NCBI Taxonomy" id="29760"/>
    <lineage>
        <taxon>Eukaryota</taxon>
        <taxon>Viridiplantae</taxon>
        <taxon>Streptophyta</taxon>
        <taxon>Embryophyta</taxon>
        <taxon>Tracheophyta</taxon>
        <taxon>Spermatophyta</taxon>
        <taxon>Magnoliopsida</taxon>
        <taxon>eudicotyledons</taxon>
        <taxon>Gunneridae</taxon>
        <taxon>Pentapetalae</taxon>
        <taxon>rosids</taxon>
        <taxon>Vitales</taxon>
        <taxon>Vitaceae</taxon>
        <taxon>Viteae</taxon>
        <taxon>Vitis</taxon>
    </lineage>
</organism>